<evidence type="ECO:0000313" key="2">
    <source>
        <dbReference type="Proteomes" id="UP000692954"/>
    </source>
</evidence>
<evidence type="ECO:0000313" key="1">
    <source>
        <dbReference type="EMBL" id="CAD8126913.1"/>
    </source>
</evidence>
<keyword evidence="2" id="KW-1185">Reference proteome</keyword>
<proteinExistence type="predicted"/>
<gene>
    <name evidence="1" type="ORF">PSON_ATCC_30995.1.T1710092</name>
</gene>
<name>A0A8S1RI00_9CILI</name>
<organism evidence="1 2">
    <name type="scientific">Paramecium sonneborni</name>
    <dbReference type="NCBI Taxonomy" id="65129"/>
    <lineage>
        <taxon>Eukaryota</taxon>
        <taxon>Sar</taxon>
        <taxon>Alveolata</taxon>
        <taxon>Ciliophora</taxon>
        <taxon>Intramacronucleata</taxon>
        <taxon>Oligohymenophorea</taxon>
        <taxon>Peniculida</taxon>
        <taxon>Parameciidae</taxon>
        <taxon>Paramecium</taxon>
    </lineage>
</organism>
<reference evidence="1" key="1">
    <citation type="submission" date="2021-01" db="EMBL/GenBank/DDBJ databases">
        <authorList>
            <consortium name="Genoscope - CEA"/>
            <person name="William W."/>
        </authorList>
    </citation>
    <scope>NUCLEOTIDE SEQUENCE</scope>
</reference>
<sequence length="189" mass="22956">MEQGSKRIQLIRQLMSFKRNSLLIKERIDYIRIELIKLEEPKQKKTVLQFNLFGSGWQFINSQNSFRYCINESNQGCKYFIKLLSQQRSFKIIQMRRFENFKRSMNNLIIISISNLKNSERQRKFLSVETIGFYYKDKKIFFKGNKKEWAKKNSLKIRKNIFTYKSQLNTILEDTYKQKELMMIMNKVL</sequence>
<comment type="caution">
    <text evidence="1">The sequence shown here is derived from an EMBL/GenBank/DDBJ whole genome shotgun (WGS) entry which is preliminary data.</text>
</comment>
<dbReference type="Proteomes" id="UP000692954">
    <property type="component" value="Unassembled WGS sequence"/>
</dbReference>
<dbReference type="AlphaFoldDB" id="A0A8S1RI00"/>
<protein>
    <submittedName>
        <fullName evidence="1">Uncharacterized protein</fullName>
    </submittedName>
</protein>
<accession>A0A8S1RI00</accession>
<dbReference type="EMBL" id="CAJJDN010000171">
    <property type="protein sequence ID" value="CAD8126913.1"/>
    <property type="molecule type" value="Genomic_DNA"/>
</dbReference>